<sequence length="177" mass="20157">MAILDLIYWREPRKSGIVLAVTLILLYSLVSFPLILVFSYLGLSVLGGTCCLRLYKLIETQLKKKEAVNPFQPYLDQEIVIPQEKAHQQLDIVIGHVQNLATELKRLLLVENICDSVKFGLLLWGLTYIGSWFSGLCLMFMAVLGVFSVPKFYEMYQEPIDANLAVIKKKLEEISNM</sequence>
<evidence type="ECO:0000256" key="2">
    <source>
        <dbReference type="ARBA" id="ARBA00022692"/>
    </source>
</evidence>
<dbReference type="Pfam" id="PF02453">
    <property type="entry name" value="Reticulon"/>
    <property type="match status" value="1"/>
</dbReference>
<feature type="domain" description="Reticulon" evidence="7">
    <location>
        <begin position="3"/>
        <end position="177"/>
    </location>
</feature>
<dbReference type="GO" id="GO:0030424">
    <property type="term" value="C:axon"/>
    <property type="evidence" value="ECO:0007669"/>
    <property type="project" value="TreeGrafter"/>
</dbReference>
<keyword evidence="5 6" id="KW-0472">Membrane</keyword>
<evidence type="ECO:0000313" key="9">
    <source>
        <dbReference type="WBParaSite" id="SMUV_0000040601-mRNA-1"/>
    </source>
</evidence>
<name>A0A0N5A8K5_9BILA</name>
<evidence type="ECO:0000259" key="7">
    <source>
        <dbReference type="PROSITE" id="PS50845"/>
    </source>
</evidence>
<evidence type="ECO:0000313" key="8">
    <source>
        <dbReference type="Proteomes" id="UP000046393"/>
    </source>
</evidence>
<evidence type="ECO:0000256" key="3">
    <source>
        <dbReference type="ARBA" id="ARBA00022824"/>
    </source>
</evidence>
<dbReference type="InterPro" id="IPR046964">
    <property type="entry name" value="RTN1-4"/>
</dbReference>
<comment type="subcellular location">
    <subcellularLocation>
        <location evidence="1 6">Endoplasmic reticulum membrane</location>
        <topology evidence="1 6">Multi-pass membrane protein</topology>
    </subcellularLocation>
</comment>
<keyword evidence="4 6" id="KW-1133">Transmembrane helix</keyword>
<evidence type="ECO:0000256" key="6">
    <source>
        <dbReference type="RuleBase" id="RU363132"/>
    </source>
</evidence>
<dbReference type="WBParaSite" id="SMUV_0000040601-mRNA-1">
    <property type="protein sequence ID" value="SMUV_0000040601-mRNA-1"/>
    <property type="gene ID" value="SMUV_0000040601"/>
</dbReference>
<dbReference type="AlphaFoldDB" id="A0A0N5A8K5"/>
<dbReference type="InterPro" id="IPR003388">
    <property type="entry name" value="Reticulon"/>
</dbReference>
<dbReference type="Gene3D" id="1.20.5.2480">
    <property type="match status" value="1"/>
</dbReference>
<feature type="transmembrane region" description="Helical" evidence="6">
    <location>
        <begin position="12"/>
        <end position="29"/>
    </location>
</feature>
<keyword evidence="3 6" id="KW-0256">Endoplasmic reticulum</keyword>
<dbReference type="Proteomes" id="UP000046393">
    <property type="component" value="Unplaced"/>
</dbReference>
<evidence type="ECO:0000256" key="5">
    <source>
        <dbReference type="ARBA" id="ARBA00023136"/>
    </source>
</evidence>
<protein>
    <recommendedName>
        <fullName evidence="6">Reticulon-like protein</fullName>
    </recommendedName>
</protein>
<dbReference type="PANTHER" id="PTHR45799:SF2">
    <property type="entry name" value="RETICULON-LIKE PROTEIN"/>
    <property type="match status" value="1"/>
</dbReference>
<dbReference type="GO" id="GO:0005789">
    <property type="term" value="C:endoplasmic reticulum membrane"/>
    <property type="evidence" value="ECO:0007669"/>
    <property type="project" value="UniProtKB-SubCell"/>
</dbReference>
<reference evidence="9" key="1">
    <citation type="submission" date="2017-02" db="UniProtKB">
        <authorList>
            <consortium name="WormBaseParasite"/>
        </authorList>
    </citation>
    <scope>IDENTIFICATION</scope>
</reference>
<organism evidence="8 9">
    <name type="scientific">Syphacia muris</name>
    <dbReference type="NCBI Taxonomy" id="451379"/>
    <lineage>
        <taxon>Eukaryota</taxon>
        <taxon>Metazoa</taxon>
        <taxon>Ecdysozoa</taxon>
        <taxon>Nematoda</taxon>
        <taxon>Chromadorea</taxon>
        <taxon>Rhabditida</taxon>
        <taxon>Spirurina</taxon>
        <taxon>Oxyuridomorpha</taxon>
        <taxon>Oxyuroidea</taxon>
        <taxon>Oxyuridae</taxon>
        <taxon>Syphacia</taxon>
    </lineage>
</organism>
<feature type="transmembrane region" description="Helical" evidence="6">
    <location>
        <begin position="121"/>
        <end position="147"/>
    </location>
</feature>
<accession>A0A0N5A8K5</accession>
<dbReference type="PANTHER" id="PTHR45799">
    <property type="entry name" value="RETICULON-LIKE PROTEIN"/>
    <property type="match status" value="1"/>
</dbReference>
<keyword evidence="8" id="KW-1185">Reference proteome</keyword>
<proteinExistence type="predicted"/>
<keyword evidence="2 6" id="KW-0812">Transmembrane</keyword>
<evidence type="ECO:0000256" key="4">
    <source>
        <dbReference type="ARBA" id="ARBA00022989"/>
    </source>
</evidence>
<dbReference type="PROSITE" id="PS50845">
    <property type="entry name" value="RETICULON"/>
    <property type="match status" value="1"/>
</dbReference>
<evidence type="ECO:0000256" key="1">
    <source>
        <dbReference type="ARBA" id="ARBA00004477"/>
    </source>
</evidence>
<dbReference type="STRING" id="451379.A0A0N5A8K5"/>